<keyword evidence="5" id="KW-1185">Reference proteome</keyword>
<keyword evidence="2" id="KW-0804">Transcription</keyword>
<dbReference type="InterPro" id="IPR009057">
    <property type="entry name" value="Homeodomain-like_sf"/>
</dbReference>
<evidence type="ECO:0000256" key="1">
    <source>
        <dbReference type="ARBA" id="ARBA00023015"/>
    </source>
</evidence>
<comment type="caution">
    <text evidence="4">The sequence shown here is derived from an EMBL/GenBank/DDBJ whole genome shotgun (WGS) entry which is preliminary data.</text>
</comment>
<feature type="domain" description="HTH araC/xylS-type" evidence="3">
    <location>
        <begin position="237"/>
        <end position="335"/>
    </location>
</feature>
<accession>A0ABR7QSA0</accession>
<dbReference type="InterPro" id="IPR053142">
    <property type="entry name" value="PchR_regulatory_protein"/>
</dbReference>
<reference evidence="4 5" key="1">
    <citation type="submission" date="2020-08" db="EMBL/GenBank/DDBJ databases">
        <title>Arenibacter gaetbuli sp. nov., isolated from a sand dune.</title>
        <authorList>
            <person name="Park S."/>
            <person name="Yoon J.-H."/>
        </authorList>
    </citation>
    <scope>NUCLEOTIDE SEQUENCE [LARGE SCALE GENOMIC DNA]</scope>
    <source>
        <strain evidence="4 5">BSSL-BM3</strain>
    </source>
</reference>
<dbReference type="PROSITE" id="PS01124">
    <property type="entry name" value="HTH_ARAC_FAMILY_2"/>
    <property type="match status" value="1"/>
</dbReference>
<proteinExistence type="predicted"/>
<dbReference type="Pfam" id="PF12833">
    <property type="entry name" value="HTH_18"/>
    <property type="match status" value="1"/>
</dbReference>
<name>A0ABR7QSA0_9FLAO</name>
<organism evidence="4 5">
    <name type="scientific">Arenibacter arenosicollis</name>
    <dbReference type="NCBI Taxonomy" id="2762274"/>
    <lineage>
        <taxon>Bacteria</taxon>
        <taxon>Pseudomonadati</taxon>
        <taxon>Bacteroidota</taxon>
        <taxon>Flavobacteriia</taxon>
        <taxon>Flavobacteriales</taxon>
        <taxon>Flavobacteriaceae</taxon>
        <taxon>Arenibacter</taxon>
    </lineage>
</organism>
<dbReference type="SMART" id="SM00342">
    <property type="entry name" value="HTH_ARAC"/>
    <property type="match status" value="1"/>
</dbReference>
<evidence type="ECO:0000256" key="2">
    <source>
        <dbReference type="ARBA" id="ARBA00023163"/>
    </source>
</evidence>
<dbReference type="PANTHER" id="PTHR47893">
    <property type="entry name" value="REGULATORY PROTEIN PCHR"/>
    <property type="match status" value="1"/>
</dbReference>
<gene>
    <name evidence="4" type="ORF">H4O18_18860</name>
</gene>
<sequence>MKIVYLKSNNIENIFNQLQQDLGGSLVTRPQEYNLQLDNNYVRGEIRGISFKNNIAFMEFDLIFSEDTLIINNMPVSNPIHFMYCAQGKVAHSFGIKGEKRLLNQFQTGIFSCDPSKDTTLFFEGNENIKLSNIMVDTHKVTSGDEGSDLLQKQLLKTFMPKNNNETFAYTGSYNLQIAEKMQQLEAITQKGLVRNLLTKGIVHLILAMEIQQHKEDKKNAKNNFGSLSREEIEDIKEMANFIKNYPEIQYSLKYLSKKTGLSPAKLQEGFKLLFDRTVTDYIRNIRVETAEHLIKTTDLNISEIVYSVGLTSRSYFSKIFKEKYNCSPKYYQDHQNPIAATA</sequence>
<evidence type="ECO:0000259" key="3">
    <source>
        <dbReference type="PROSITE" id="PS01124"/>
    </source>
</evidence>
<keyword evidence="1" id="KW-0805">Transcription regulation</keyword>
<dbReference type="SUPFAM" id="SSF46689">
    <property type="entry name" value="Homeodomain-like"/>
    <property type="match status" value="1"/>
</dbReference>
<protein>
    <submittedName>
        <fullName evidence="4">Helix-turn-helix transcriptional regulator</fullName>
    </submittedName>
</protein>
<dbReference type="InterPro" id="IPR018060">
    <property type="entry name" value="HTH_AraC"/>
</dbReference>
<dbReference type="Gene3D" id="1.10.10.60">
    <property type="entry name" value="Homeodomain-like"/>
    <property type="match status" value="1"/>
</dbReference>
<evidence type="ECO:0000313" key="4">
    <source>
        <dbReference type="EMBL" id="MBC8770068.1"/>
    </source>
</evidence>
<dbReference type="RefSeq" id="WP_187587540.1">
    <property type="nucleotide sequence ID" value="NZ_JACLHY010000026.1"/>
</dbReference>
<evidence type="ECO:0000313" key="5">
    <source>
        <dbReference type="Proteomes" id="UP000618952"/>
    </source>
</evidence>
<dbReference type="Proteomes" id="UP000618952">
    <property type="component" value="Unassembled WGS sequence"/>
</dbReference>
<dbReference type="PANTHER" id="PTHR47893:SF1">
    <property type="entry name" value="REGULATORY PROTEIN PCHR"/>
    <property type="match status" value="1"/>
</dbReference>
<dbReference type="EMBL" id="JACLHY010000026">
    <property type="protein sequence ID" value="MBC8770068.1"/>
    <property type="molecule type" value="Genomic_DNA"/>
</dbReference>